<comment type="caution">
    <text evidence="1">The sequence shown here is derived from an EMBL/GenBank/DDBJ whole genome shotgun (WGS) entry which is preliminary data.</text>
</comment>
<reference evidence="1" key="1">
    <citation type="submission" date="2020-04" db="EMBL/GenBank/DDBJ databases">
        <authorList>
            <person name="Alioto T."/>
            <person name="Alioto T."/>
            <person name="Gomez Garrido J."/>
        </authorList>
    </citation>
    <scope>NUCLEOTIDE SEQUENCE</scope>
    <source>
        <strain evidence="1">A484AB</strain>
    </source>
</reference>
<dbReference type="PANTHER" id="PTHR33332">
    <property type="entry name" value="REVERSE TRANSCRIPTASE DOMAIN-CONTAINING PROTEIN"/>
    <property type="match status" value="1"/>
</dbReference>
<name>A0A6S7GW03_PARCT</name>
<proteinExistence type="predicted"/>
<dbReference type="PROSITE" id="PS50280">
    <property type="entry name" value="SET"/>
    <property type="match status" value="1"/>
</dbReference>
<dbReference type="EMBL" id="CACRXK020002818">
    <property type="protein sequence ID" value="CAB3996188.1"/>
    <property type="molecule type" value="Genomic_DNA"/>
</dbReference>
<dbReference type="Proteomes" id="UP001152795">
    <property type="component" value="Unassembled WGS sequence"/>
</dbReference>
<dbReference type="Pfam" id="PF21549">
    <property type="entry name" value="PRDM2_PR"/>
    <property type="match status" value="1"/>
</dbReference>
<dbReference type="InterPro" id="IPR001214">
    <property type="entry name" value="SET_dom"/>
</dbReference>
<organism evidence="1 2">
    <name type="scientific">Paramuricea clavata</name>
    <name type="common">Red gorgonian</name>
    <name type="synonym">Violescent sea-whip</name>
    <dbReference type="NCBI Taxonomy" id="317549"/>
    <lineage>
        <taxon>Eukaryota</taxon>
        <taxon>Metazoa</taxon>
        <taxon>Cnidaria</taxon>
        <taxon>Anthozoa</taxon>
        <taxon>Octocorallia</taxon>
        <taxon>Malacalcyonacea</taxon>
        <taxon>Plexauridae</taxon>
        <taxon>Paramuricea</taxon>
    </lineage>
</organism>
<keyword evidence="2" id="KW-1185">Reference proteome</keyword>
<evidence type="ECO:0000313" key="2">
    <source>
        <dbReference type="Proteomes" id="UP001152795"/>
    </source>
</evidence>
<sequence>MFADDTQLGTANKDVKRIFETLNDDLANISVWMAANKLSFNKSKTEYMFIGSHQKLKQCNSELQIKIGDTPIQRVTVTKSLGMMVDETSTWHSQTDLITKKVNKGLYVLRRLRDFVDIVDGGKTTHVIDLKDPSQSNWLRFINCARSEEEQNLVAYQYHGDIFYRVYKEIVPDGELLVWYGDEYGEDLGIPILPNQIDEGENEEGEQIGTPFVSSQVMKIDEGGEQLGIPILLNYVNEDESGDQLGKTILPNQVNEDGDGELLDISTLNRVNEDEQSLERYVFFRRWSHL</sequence>
<dbReference type="OrthoDB" id="6414306at2759"/>
<accession>A0A6S7GW03</accession>
<evidence type="ECO:0000313" key="1">
    <source>
        <dbReference type="EMBL" id="CAB3996188.1"/>
    </source>
</evidence>
<dbReference type="InterPro" id="IPR046341">
    <property type="entry name" value="SET_dom_sf"/>
</dbReference>
<dbReference type="Gene3D" id="2.170.270.10">
    <property type="entry name" value="SET domain"/>
    <property type="match status" value="1"/>
</dbReference>
<dbReference type="AlphaFoldDB" id="A0A6S7GW03"/>
<protein>
    <submittedName>
        <fullName evidence="1">Histone-lysine N-methyltransferase PRDM9-like</fullName>
    </submittedName>
</protein>
<gene>
    <name evidence="1" type="ORF">PACLA_8A037698</name>
</gene>